<proteinExistence type="predicted"/>
<accession>A0A956M2M8</accession>
<evidence type="ECO:0008006" key="16">
    <source>
        <dbReference type="Google" id="ProtNLM"/>
    </source>
</evidence>
<keyword evidence="3" id="KW-0633">Potassium transport</keyword>
<evidence type="ECO:0000256" key="5">
    <source>
        <dbReference type="ARBA" id="ARBA00022882"/>
    </source>
</evidence>
<dbReference type="Gene3D" id="1.10.287.70">
    <property type="match status" value="1"/>
</dbReference>
<evidence type="ECO:0000313" key="14">
    <source>
        <dbReference type="EMBL" id="MCA9730140.1"/>
    </source>
</evidence>
<feature type="transmembrane region" description="Helical" evidence="11">
    <location>
        <begin position="132"/>
        <end position="151"/>
    </location>
</feature>
<evidence type="ECO:0000256" key="10">
    <source>
        <dbReference type="ARBA" id="ARBA00023303"/>
    </source>
</evidence>
<dbReference type="Pfam" id="PF17655">
    <property type="entry name" value="IRK_C"/>
    <property type="match status" value="1"/>
</dbReference>
<evidence type="ECO:0000256" key="9">
    <source>
        <dbReference type="ARBA" id="ARBA00023136"/>
    </source>
</evidence>
<comment type="caution">
    <text evidence="14">The sequence shown here is derived from an EMBL/GenBank/DDBJ whole genome shotgun (WGS) entry which is preliminary data.</text>
</comment>
<comment type="subcellular location">
    <subcellularLocation>
        <location evidence="1">Membrane</location>
        <topology evidence="1">Multi-pass membrane protein</topology>
    </subcellularLocation>
</comment>
<feature type="domain" description="Potassium channel" evidence="12">
    <location>
        <begin position="69"/>
        <end position="149"/>
    </location>
</feature>
<keyword evidence="6" id="KW-0630">Potassium</keyword>
<keyword evidence="5" id="KW-0851">Voltage-gated channel</keyword>
<keyword evidence="7 11" id="KW-1133">Transmembrane helix</keyword>
<dbReference type="SUPFAM" id="SSF81324">
    <property type="entry name" value="Voltage-gated potassium channels"/>
    <property type="match status" value="1"/>
</dbReference>
<dbReference type="Gene3D" id="2.60.40.1400">
    <property type="entry name" value="G protein-activated inward rectifier potassium channel 1"/>
    <property type="match status" value="1"/>
</dbReference>
<dbReference type="PANTHER" id="PTHR11767">
    <property type="entry name" value="INWARD RECTIFIER POTASSIUM CHANNEL"/>
    <property type="match status" value="1"/>
</dbReference>
<dbReference type="EMBL" id="JAGQHR010001009">
    <property type="protein sequence ID" value="MCA9730140.1"/>
    <property type="molecule type" value="Genomic_DNA"/>
</dbReference>
<keyword evidence="4 11" id="KW-0812">Transmembrane</keyword>
<keyword evidence="9 11" id="KW-0472">Membrane</keyword>
<feature type="transmembrane region" description="Helical" evidence="11">
    <location>
        <begin position="60"/>
        <end position="82"/>
    </location>
</feature>
<protein>
    <recommendedName>
        <fullName evidence="16">Transporter</fullName>
    </recommendedName>
</protein>
<evidence type="ECO:0000256" key="6">
    <source>
        <dbReference type="ARBA" id="ARBA00022958"/>
    </source>
</evidence>
<evidence type="ECO:0000256" key="1">
    <source>
        <dbReference type="ARBA" id="ARBA00004141"/>
    </source>
</evidence>
<keyword evidence="10" id="KW-0407">Ion channel</keyword>
<evidence type="ECO:0000259" key="13">
    <source>
        <dbReference type="Pfam" id="PF17655"/>
    </source>
</evidence>
<evidence type="ECO:0000256" key="2">
    <source>
        <dbReference type="ARBA" id="ARBA00022448"/>
    </source>
</evidence>
<dbReference type="Proteomes" id="UP000697710">
    <property type="component" value="Unassembled WGS sequence"/>
</dbReference>
<gene>
    <name evidence="14" type="ORF">KC729_20820</name>
</gene>
<evidence type="ECO:0000256" key="7">
    <source>
        <dbReference type="ARBA" id="ARBA00022989"/>
    </source>
</evidence>
<dbReference type="SUPFAM" id="SSF81296">
    <property type="entry name" value="E set domains"/>
    <property type="match status" value="1"/>
</dbReference>
<dbReference type="GO" id="GO:0005242">
    <property type="term" value="F:inward rectifier potassium channel activity"/>
    <property type="evidence" value="ECO:0007669"/>
    <property type="project" value="InterPro"/>
</dbReference>
<dbReference type="InterPro" id="IPR013518">
    <property type="entry name" value="K_chnl_inward-rec_Kir_cyto"/>
</dbReference>
<dbReference type="InterPro" id="IPR016449">
    <property type="entry name" value="K_chnl_inward-rec_Kir"/>
</dbReference>
<evidence type="ECO:0000259" key="12">
    <source>
        <dbReference type="Pfam" id="PF07885"/>
    </source>
</evidence>
<evidence type="ECO:0000256" key="8">
    <source>
        <dbReference type="ARBA" id="ARBA00023065"/>
    </source>
</evidence>
<reference evidence="14" key="1">
    <citation type="submission" date="2020-04" db="EMBL/GenBank/DDBJ databases">
        <authorList>
            <person name="Zhang T."/>
        </authorList>
    </citation>
    <scope>NUCLEOTIDE SEQUENCE</scope>
    <source>
        <strain evidence="14">HKST-UBA01</strain>
    </source>
</reference>
<dbReference type="GO" id="GO:0034765">
    <property type="term" value="P:regulation of monoatomic ion transmembrane transport"/>
    <property type="evidence" value="ECO:0007669"/>
    <property type="project" value="TreeGrafter"/>
</dbReference>
<dbReference type="InterPro" id="IPR041647">
    <property type="entry name" value="IRK_C"/>
</dbReference>
<dbReference type="InterPro" id="IPR013099">
    <property type="entry name" value="K_chnl_dom"/>
</dbReference>
<keyword evidence="8" id="KW-0406">Ion transport</keyword>
<dbReference type="Pfam" id="PF07885">
    <property type="entry name" value="Ion_trans_2"/>
    <property type="match status" value="1"/>
</dbReference>
<evidence type="ECO:0000313" key="15">
    <source>
        <dbReference type="Proteomes" id="UP000697710"/>
    </source>
</evidence>
<organism evidence="14 15">
    <name type="scientific">Eiseniibacteriota bacterium</name>
    <dbReference type="NCBI Taxonomy" id="2212470"/>
    <lineage>
        <taxon>Bacteria</taxon>
        <taxon>Candidatus Eiseniibacteriota</taxon>
    </lineage>
</organism>
<dbReference type="GO" id="GO:0005886">
    <property type="term" value="C:plasma membrane"/>
    <property type="evidence" value="ECO:0007669"/>
    <property type="project" value="TreeGrafter"/>
</dbReference>
<dbReference type="GO" id="GO:1990573">
    <property type="term" value="P:potassium ion import across plasma membrane"/>
    <property type="evidence" value="ECO:0007669"/>
    <property type="project" value="TreeGrafter"/>
</dbReference>
<dbReference type="AlphaFoldDB" id="A0A956M2M8"/>
<evidence type="ECO:0000256" key="11">
    <source>
        <dbReference type="SAM" id="Phobius"/>
    </source>
</evidence>
<dbReference type="InterPro" id="IPR014756">
    <property type="entry name" value="Ig_E-set"/>
</dbReference>
<dbReference type="GO" id="GO:0034702">
    <property type="term" value="C:monoatomic ion channel complex"/>
    <property type="evidence" value="ECO:0007669"/>
    <property type="project" value="UniProtKB-KW"/>
</dbReference>
<dbReference type="PRINTS" id="PR01320">
    <property type="entry name" value="KIRCHANNEL"/>
</dbReference>
<evidence type="ECO:0000256" key="4">
    <source>
        <dbReference type="ARBA" id="ARBA00022692"/>
    </source>
</evidence>
<keyword evidence="2" id="KW-0813">Transport</keyword>
<name>A0A956M2M8_UNCEI</name>
<feature type="domain" description="Inward rectifier potassium channel C-terminal" evidence="13">
    <location>
        <begin position="157"/>
        <end position="290"/>
    </location>
</feature>
<reference evidence="14" key="2">
    <citation type="journal article" date="2021" name="Microbiome">
        <title>Successional dynamics and alternative stable states in a saline activated sludge microbial community over 9 years.</title>
        <authorList>
            <person name="Wang Y."/>
            <person name="Ye J."/>
            <person name="Ju F."/>
            <person name="Liu L."/>
            <person name="Boyd J.A."/>
            <person name="Deng Y."/>
            <person name="Parks D.H."/>
            <person name="Jiang X."/>
            <person name="Yin X."/>
            <person name="Woodcroft B.J."/>
            <person name="Tyson G.W."/>
            <person name="Hugenholtz P."/>
            <person name="Polz M.F."/>
            <person name="Zhang T."/>
        </authorList>
    </citation>
    <scope>NUCLEOTIDE SEQUENCE</scope>
    <source>
        <strain evidence="14">HKST-UBA01</strain>
    </source>
</reference>
<sequence>MRQILRPRPTDLGFGTQASAGRSRRLLHRDGTFNVDRRGFGLFASLHVYRSLLVMTWRQFFTLSSAAYLVINLAFAGIYVALGPAALEASHDGLSSSFQRAFFFSVETISTIGYGNIVPRGLPANLVVTVESFVGILLFALITGLVFARFARPVARIIYSRKALIAPYEGGEAFELRMVNGRNNHLVDVSAQMYYTRRIERNGKLERSFDELPLELKHIAFFALSWTLVHPIDESSPLWGVSPESLAEGDAEFLVLITAVDETFNQTVHSRTSYKPEDVVFGARFLRMFEGGGDGSPIVLHRDRLDELEHVDRPV</sequence>
<evidence type="ECO:0000256" key="3">
    <source>
        <dbReference type="ARBA" id="ARBA00022538"/>
    </source>
</evidence>